<dbReference type="NCBIfam" id="TIGR01641">
    <property type="entry name" value="phageSPP1_gp7"/>
    <property type="match status" value="1"/>
</dbReference>
<gene>
    <name evidence="2" type="ORF">HGMM_F16F12C03</name>
</gene>
<dbReference type="Pfam" id="PF04233">
    <property type="entry name" value="Phage_Mu_F"/>
    <property type="match status" value="1"/>
</dbReference>
<feature type="domain" description="Phage head morphogenesis" evidence="1">
    <location>
        <begin position="115"/>
        <end position="251"/>
    </location>
</feature>
<proteinExistence type="predicted"/>
<evidence type="ECO:0000313" key="2">
    <source>
        <dbReference type="EMBL" id="BAL54537.1"/>
    </source>
</evidence>
<reference evidence="2" key="2">
    <citation type="journal article" date="2012" name="PLoS ONE">
        <title>A Deeply Branching Thermophilic Bacterium with an Ancient Acetyl-CoA Pathway Dominates a Subsurface Ecosystem.</title>
        <authorList>
            <person name="Takami H."/>
            <person name="Noguchi H."/>
            <person name="Takaki Y."/>
            <person name="Uchiyama I."/>
            <person name="Toyoda A."/>
            <person name="Nishi S."/>
            <person name="Chee G.-J."/>
            <person name="Arai W."/>
            <person name="Nunoura T."/>
            <person name="Itoh T."/>
            <person name="Hattori M."/>
            <person name="Takai K."/>
        </authorList>
    </citation>
    <scope>NUCLEOTIDE SEQUENCE</scope>
</reference>
<protein>
    <submittedName>
        <fullName evidence="2">Hypothetical conserved protein</fullName>
    </submittedName>
</protein>
<reference evidence="2" key="1">
    <citation type="journal article" date="2005" name="Environ. Microbiol.">
        <title>Genetic and functional properties of uncultivated thermophilic crenarchaeotes from a subsurface gold mine as revealed by analysis of genome fragments.</title>
        <authorList>
            <person name="Nunoura T."/>
            <person name="Hirayama H."/>
            <person name="Takami H."/>
            <person name="Oida H."/>
            <person name="Nishi S."/>
            <person name="Shimamura S."/>
            <person name="Suzuki Y."/>
            <person name="Inagaki F."/>
            <person name="Takai K."/>
            <person name="Nealson K.H."/>
            <person name="Horikoshi K."/>
        </authorList>
    </citation>
    <scope>NUCLEOTIDE SEQUENCE</scope>
</reference>
<evidence type="ECO:0000259" key="1">
    <source>
        <dbReference type="Pfam" id="PF04233"/>
    </source>
</evidence>
<dbReference type="EMBL" id="AP011692">
    <property type="protein sequence ID" value="BAL54537.1"/>
    <property type="molecule type" value="Genomic_DNA"/>
</dbReference>
<organism evidence="2">
    <name type="scientific">uncultured prokaryote</name>
    <dbReference type="NCBI Taxonomy" id="198431"/>
    <lineage>
        <taxon>unclassified sequences</taxon>
        <taxon>environmental samples</taxon>
    </lineage>
</organism>
<accession>H5SEF1</accession>
<dbReference type="AlphaFoldDB" id="H5SEF1"/>
<sequence>MPATESIDLVERRTLAALRRVFATLSRRLDRERALRALDRRDWQALADLVRASGYDSAIAAALRNAVRSGALVGARTVQLETQLALSIASRHAIDWAEEHAAELVTRIDETTRDAIRTLVVDAMDMGRAAQSLRDSIAEIVPLLPRQVIALARFADEVADPQAVRAYAVRLRYARALMIARTEAGFAVNRGRLEAYRSATRVRRVRWYTADDEIVCPVCEPLDGLAVEVGETFADSGVSSPPAHPNCRCTIGAA</sequence>
<name>H5SEF1_9ZZZZ</name>
<dbReference type="InterPro" id="IPR006528">
    <property type="entry name" value="Phage_head_morphogenesis_dom"/>
</dbReference>